<organism evidence="9 10">
    <name type="scientific">Flavobacterium aurantiibacter</name>
    <dbReference type="NCBI Taxonomy" id="2023067"/>
    <lineage>
        <taxon>Bacteria</taxon>
        <taxon>Pseudomonadati</taxon>
        <taxon>Bacteroidota</taxon>
        <taxon>Flavobacteriia</taxon>
        <taxon>Flavobacteriales</taxon>
        <taxon>Flavobacteriaceae</taxon>
        <taxon>Flavobacterium</taxon>
    </lineage>
</organism>
<dbReference type="Proteomes" id="UP000216035">
    <property type="component" value="Unassembled WGS sequence"/>
</dbReference>
<keyword evidence="3" id="KW-1003">Cell membrane</keyword>
<comment type="subcellular location">
    <subcellularLocation>
        <location evidence="1">Cell membrane</location>
        <topology evidence="1">Multi-pass membrane protein</topology>
    </subcellularLocation>
</comment>
<gene>
    <name evidence="9" type="ORF">CHX27_04010</name>
</gene>
<keyword evidence="10" id="KW-1185">Reference proteome</keyword>
<evidence type="ECO:0000256" key="2">
    <source>
        <dbReference type="ARBA" id="ARBA00005236"/>
    </source>
</evidence>
<evidence type="ECO:0000256" key="5">
    <source>
        <dbReference type="ARBA" id="ARBA00022989"/>
    </source>
</evidence>
<name>A0A255ZZG2_9FLAO</name>
<dbReference type="GO" id="GO:0098797">
    <property type="term" value="C:plasma membrane protein complex"/>
    <property type="evidence" value="ECO:0007669"/>
    <property type="project" value="TreeGrafter"/>
</dbReference>
<feature type="transmembrane region" description="Helical" evidence="7">
    <location>
        <begin position="244"/>
        <end position="270"/>
    </location>
</feature>
<dbReference type="GO" id="GO:0044874">
    <property type="term" value="P:lipoprotein localization to outer membrane"/>
    <property type="evidence" value="ECO:0007669"/>
    <property type="project" value="TreeGrafter"/>
</dbReference>
<keyword evidence="5 7" id="KW-1133">Transmembrane helix</keyword>
<dbReference type="PANTHER" id="PTHR30489:SF0">
    <property type="entry name" value="LIPOPROTEIN-RELEASING SYSTEM TRANSMEMBRANE PROTEIN LOLE"/>
    <property type="match status" value="1"/>
</dbReference>
<evidence type="ECO:0000256" key="7">
    <source>
        <dbReference type="SAM" id="Phobius"/>
    </source>
</evidence>
<dbReference type="EMBL" id="NOXX01000158">
    <property type="protein sequence ID" value="OYQ46802.1"/>
    <property type="molecule type" value="Genomic_DNA"/>
</dbReference>
<dbReference type="InterPro" id="IPR003838">
    <property type="entry name" value="ABC3_permease_C"/>
</dbReference>
<comment type="similarity">
    <text evidence="2">Belongs to the ABC-4 integral membrane protein family. LolC/E subfamily.</text>
</comment>
<dbReference type="OrthoDB" id="1522724at2"/>
<proteinExistence type="inferred from homology"/>
<dbReference type="Pfam" id="PF02687">
    <property type="entry name" value="FtsX"/>
    <property type="match status" value="1"/>
</dbReference>
<evidence type="ECO:0000256" key="1">
    <source>
        <dbReference type="ARBA" id="ARBA00004651"/>
    </source>
</evidence>
<comment type="caution">
    <text evidence="9">The sequence shown here is derived from an EMBL/GenBank/DDBJ whole genome shotgun (WGS) entry which is preliminary data.</text>
</comment>
<evidence type="ECO:0000256" key="4">
    <source>
        <dbReference type="ARBA" id="ARBA00022692"/>
    </source>
</evidence>
<evidence type="ECO:0000313" key="9">
    <source>
        <dbReference type="EMBL" id="OYQ46802.1"/>
    </source>
</evidence>
<evidence type="ECO:0000256" key="3">
    <source>
        <dbReference type="ARBA" id="ARBA00022475"/>
    </source>
</evidence>
<keyword evidence="6 7" id="KW-0472">Membrane</keyword>
<sequence>MGIVAGGAALFVALSVFSGLIDFSLSFSNAADPDLKAVVVQGKSIRITPEQKRRLTELPYVHKWSGVVEERALFTYNGKEQVAVLKGVDGNFTAVTGLQKSIYAGEWFLQNSGQVVVGSGLAQNLSIGLLDYNNVFEVLMPRAGGAEVNAVSDAFHQTVLYPSGFFSVSEELDANYVFCDIRLAQQLLEYQPDEYSALEFAVSSSDEVDQTQQAIGQILGTKVEVKNRAQLNDALYKMLNTENLVVYLFFTLVLIIVMFNLIGALIMMIIEKKSNLQTLLNMGMSVKQLRRIFLLQGSLLCVVGGIIGIGIGAVLVYLQQQFSLVMITPTLAYPIVFEIKNVIIVFVTITTLGILASMLASNRVSARFLSEK</sequence>
<evidence type="ECO:0000259" key="8">
    <source>
        <dbReference type="Pfam" id="PF02687"/>
    </source>
</evidence>
<reference evidence="9 10" key="1">
    <citation type="submission" date="2017-07" db="EMBL/GenBank/DDBJ databases">
        <title>Flavobacterium cyanobacteriorum sp. nov., isolated from cyanobacterial aggregates in a eutrophic lake.</title>
        <authorList>
            <person name="Cai H."/>
        </authorList>
    </citation>
    <scope>NUCLEOTIDE SEQUENCE [LARGE SCALE GENOMIC DNA]</scope>
    <source>
        <strain evidence="9 10">TH167</strain>
    </source>
</reference>
<dbReference type="InterPro" id="IPR051447">
    <property type="entry name" value="Lipoprotein-release_system"/>
</dbReference>
<dbReference type="AlphaFoldDB" id="A0A255ZZG2"/>
<feature type="transmembrane region" description="Helical" evidence="7">
    <location>
        <begin position="339"/>
        <end position="360"/>
    </location>
</feature>
<accession>A0A255ZZG2</accession>
<feature type="domain" description="ABC3 transporter permease C-terminal" evidence="8">
    <location>
        <begin position="248"/>
        <end position="365"/>
    </location>
</feature>
<protein>
    <submittedName>
        <fullName evidence="9">ABC transporter permease</fullName>
    </submittedName>
</protein>
<dbReference type="PANTHER" id="PTHR30489">
    <property type="entry name" value="LIPOPROTEIN-RELEASING SYSTEM TRANSMEMBRANE PROTEIN LOLE"/>
    <property type="match status" value="1"/>
</dbReference>
<feature type="transmembrane region" description="Helical" evidence="7">
    <location>
        <begin position="291"/>
        <end position="319"/>
    </location>
</feature>
<evidence type="ECO:0000256" key="6">
    <source>
        <dbReference type="ARBA" id="ARBA00023136"/>
    </source>
</evidence>
<evidence type="ECO:0000313" key="10">
    <source>
        <dbReference type="Proteomes" id="UP000216035"/>
    </source>
</evidence>
<keyword evidence="4 7" id="KW-0812">Transmembrane</keyword>